<name>A0A2N9F1M5_FAGSY</name>
<evidence type="ECO:0000256" key="3">
    <source>
        <dbReference type="ARBA" id="ARBA00038471"/>
    </source>
</evidence>
<dbReference type="GO" id="GO:0046910">
    <property type="term" value="F:pectinesterase inhibitor activity"/>
    <property type="evidence" value="ECO:0007669"/>
    <property type="project" value="InterPro"/>
</dbReference>
<dbReference type="InterPro" id="IPR034086">
    <property type="entry name" value="PMEI_plant"/>
</dbReference>
<comment type="similarity">
    <text evidence="3">Belongs to the PMEI family.</text>
</comment>
<dbReference type="NCBIfam" id="TIGR01614">
    <property type="entry name" value="PME_inhib"/>
    <property type="match status" value="1"/>
</dbReference>
<organism evidence="6">
    <name type="scientific">Fagus sylvatica</name>
    <name type="common">Beechnut</name>
    <dbReference type="NCBI Taxonomy" id="28930"/>
    <lineage>
        <taxon>Eukaryota</taxon>
        <taxon>Viridiplantae</taxon>
        <taxon>Streptophyta</taxon>
        <taxon>Embryophyta</taxon>
        <taxon>Tracheophyta</taxon>
        <taxon>Spermatophyta</taxon>
        <taxon>Magnoliopsida</taxon>
        <taxon>eudicotyledons</taxon>
        <taxon>Gunneridae</taxon>
        <taxon>Pentapetalae</taxon>
        <taxon>rosids</taxon>
        <taxon>fabids</taxon>
        <taxon>Fagales</taxon>
        <taxon>Fagaceae</taxon>
        <taxon>Fagus</taxon>
    </lineage>
</organism>
<feature type="chain" id="PRO_5014970853" description="Pectinesterase inhibitor domain-containing protein" evidence="4">
    <location>
        <begin position="29"/>
        <end position="178"/>
    </location>
</feature>
<dbReference type="AlphaFoldDB" id="A0A2N9F1M5"/>
<keyword evidence="1 4" id="KW-0732">Signal</keyword>
<sequence>MALITIFRALILHLLLTPFPLVLRLVRADDKLIQIECHNADVPSTCIQCLQSDQRAKNADKVVIATIIVNCLKNNAQSLAANMSNLASGTKAKVVKNVFKECGQGFSSAMKKLSSATFGLKKGKYDDAEKFVSEALDYEHNCQSKIGRHHEDIPKHVVYDMRIYEQLSEAANRVIERL</sequence>
<dbReference type="Gene3D" id="1.20.140.40">
    <property type="entry name" value="Invertase/pectin methylesterase inhibitor family protein"/>
    <property type="match status" value="1"/>
</dbReference>
<reference evidence="6" key="1">
    <citation type="submission" date="2018-02" db="EMBL/GenBank/DDBJ databases">
        <authorList>
            <person name="Cohen D.B."/>
            <person name="Kent A.D."/>
        </authorList>
    </citation>
    <scope>NUCLEOTIDE SEQUENCE</scope>
</reference>
<dbReference type="InterPro" id="IPR035513">
    <property type="entry name" value="Invertase/methylesterase_inhib"/>
</dbReference>
<dbReference type="InterPro" id="IPR006501">
    <property type="entry name" value="Pectinesterase_inhib_dom"/>
</dbReference>
<dbReference type="CDD" id="cd15797">
    <property type="entry name" value="PMEI"/>
    <property type="match status" value="1"/>
</dbReference>
<dbReference type="InterPro" id="IPR052421">
    <property type="entry name" value="PCW_Enzyme_Inhibitor"/>
</dbReference>
<feature type="signal peptide" evidence="4">
    <location>
        <begin position="1"/>
        <end position="28"/>
    </location>
</feature>
<accession>A0A2N9F1M5</accession>
<proteinExistence type="inferred from homology"/>
<dbReference type="SMART" id="SM00856">
    <property type="entry name" value="PMEI"/>
    <property type="match status" value="1"/>
</dbReference>
<evidence type="ECO:0000313" key="6">
    <source>
        <dbReference type="EMBL" id="SPC80920.1"/>
    </source>
</evidence>
<dbReference type="FunFam" id="1.20.140.40:FF:000008">
    <property type="entry name" value="Invertase/pectin methylesterase inhibitor family protein"/>
    <property type="match status" value="1"/>
</dbReference>
<gene>
    <name evidence="6" type="ORF">FSB_LOCUS8802</name>
</gene>
<evidence type="ECO:0000256" key="4">
    <source>
        <dbReference type="SAM" id="SignalP"/>
    </source>
</evidence>
<dbReference type="PANTHER" id="PTHR36710:SF4">
    <property type="entry name" value="PLANT INVERTASE_PECTIN METHYLESTERASE INHIBITOR SUPERFAMILY PROTEIN"/>
    <property type="match status" value="1"/>
</dbReference>
<dbReference type="EMBL" id="OIVN01000480">
    <property type="protein sequence ID" value="SPC80920.1"/>
    <property type="molecule type" value="Genomic_DNA"/>
</dbReference>
<evidence type="ECO:0000256" key="2">
    <source>
        <dbReference type="ARBA" id="ARBA00023157"/>
    </source>
</evidence>
<dbReference type="SUPFAM" id="SSF101148">
    <property type="entry name" value="Plant invertase/pectin methylesterase inhibitor"/>
    <property type="match status" value="1"/>
</dbReference>
<feature type="domain" description="Pectinesterase inhibitor" evidence="5">
    <location>
        <begin position="28"/>
        <end position="163"/>
    </location>
</feature>
<dbReference type="Pfam" id="PF04043">
    <property type="entry name" value="PMEI"/>
    <property type="match status" value="1"/>
</dbReference>
<evidence type="ECO:0000259" key="5">
    <source>
        <dbReference type="SMART" id="SM00856"/>
    </source>
</evidence>
<keyword evidence="2" id="KW-1015">Disulfide bond</keyword>
<evidence type="ECO:0000256" key="1">
    <source>
        <dbReference type="ARBA" id="ARBA00022729"/>
    </source>
</evidence>
<dbReference type="PANTHER" id="PTHR36710">
    <property type="entry name" value="PECTINESTERASE INHIBITOR-LIKE"/>
    <property type="match status" value="1"/>
</dbReference>
<protein>
    <recommendedName>
        <fullName evidence="5">Pectinesterase inhibitor domain-containing protein</fullName>
    </recommendedName>
</protein>